<evidence type="ECO:0000259" key="1">
    <source>
        <dbReference type="Pfam" id="PF12684"/>
    </source>
</evidence>
<protein>
    <recommendedName>
        <fullName evidence="1">Putative exodeoxyribonuclease 8 PDDEXK-like domain-containing protein</fullName>
    </recommendedName>
</protein>
<reference evidence="2 3" key="1">
    <citation type="submission" date="2020-04" db="EMBL/GenBank/DDBJ databases">
        <authorList>
            <person name="Hitch T.C.A."/>
            <person name="Wylensek D."/>
            <person name="Clavel T."/>
        </authorList>
    </citation>
    <scope>NUCLEOTIDE SEQUENCE [LARGE SCALE GENOMIC DNA]</scope>
    <source>
        <strain evidence="2 3">COR2-253-APC-1A</strain>
    </source>
</reference>
<feature type="domain" description="Putative exodeoxyribonuclease 8 PDDEXK-like" evidence="1">
    <location>
        <begin position="26"/>
        <end position="261"/>
    </location>
</feature>
<evidence type="ECO:0000313" key="2">
    <source>
        <dbReference type="EMBL" id="NMD85236.1"/>
    </source>
</evidence>
<dbReference type="RefSeq" id="WP_168961307.1">
    <property type="nucleotide sequence ID" value="NZ_CALXNT010000088.1"/>
</dbReference>
<name>A0A848AWY7_9BACT</name>
<dbReference type="Gene3D" id="3.90.320.10">
    <property type="match status" value="1"/>
</dbReference>
<organism evidence="2 3">
    <name type="scientific">Victivallis vadensis</name>
    <dbReference type="NCBI Taxonomy" id="172901"/>
    <lineage>
        <taxon>Bacteria</taxon>
        <taxon>Pseudomonadati</taxon>
        <taxon>Lentisphaerota</taxon>
        <taxon>Lentisphaeria</taxon>
        <taxon>Victivallales</taxon>
        <taxon>Victivallaceae</taxon>
        <taxon>Victivallis</taxon>
    </lineage>
</organism>
<sequence length="268" mass="31057">MNKENFILQIPADEYHAETKAGKYLSSHMLGDFRNCPELYRKKLAGEYVEPESQAYLIGRAAHAFILEGRLAFDSEFVVSDGPINPKTGECFGKATKAYAEWQAAQDRTVISGKDFVFITKLLRSVWDHKEAAELLREGTAEGVVRADYEGEPCQIRMDFYNPKFGIVDLKTCDDLRWFESDFRRYGYGYQLAFYRAVLRQCCGENRPCYVIAVEKREPFRCGVWRITEDLLDIAEHENKAAIKRLHECRRTDTWPTGFEELRFITNL</sequence>
<dbReference type="Pfam" id="PF12684">
    <property type="entry name" value="DUF3799"/>
    <property type="match status" value="1"/>
</dbReference>
<dbReference type="InterPro" id="IPR024432">
    <property type="entry name" value="Put_RecE_PDDEXK-like_dom"/>
</dbReference>
<proteinExistence type="predicted"/>
<dbReference type="AlphaFoldDB" id="A0A848AWY7"/>
<evidence type="ECO:0000313" key="3">
    <source>
        <dbReference type="Proteomes" id="UP000576225"/>
    </source>
</evidence>
<dbReference type="InterPro" id="IPR011604">
    <property type="entry name" value="PDDEXK-like_dom_sf"/>
</dbReference>
<gene>
    <name evidence="2" type="ORF">HF882_01415</name>
</gene>
<dbReference type="Proteomes" id="UP000576225">
    <property type="component" value="Unassembled WGS sequence"/>
</dbReference>
<dbReference type="EMBL" id="JABAEW010000002">
    <property type="protein sequence ID" value="NMD85236.1"/>
    <property type="molecule type" value="Genomic_DNA"/>
</dbReference>
<accession>A0A848AWY7</accession>
<comment type="caution">
    <text evidence="2">The sequence shown here is derived from an EMBL/GenBank/DDBJ whole genome shotgun (WGS) entry which is preliminary data.</text>
</comment>